<feature type="transmembrane region" description="Helical" evidence="13">
    <location>
        <begin position="84"/>
        <end position="105"/>
    </location>
</feature>
<evidence type="ECO:0000256" key="3">
    <source>
        <dbReference type="ARBA" id="ARBA00022516"/>
    </source>
</evidence>
<dbReference type="GO" id="GO:0030674">
    <property type="term" value="F:protein-macromolecule adaptor activity"/>
    <property type="evidence" value="ECO:0007669"/>
    <property type="project" value="TreeGrafter"/>
</dbReference>
<keyword evidence="9" id="KW-0443">Lipid metabolism</keyword>
<keyword evidence="8" id="KW-0756">Sterol biosynthesis</keyword>
<sequence length="139" mass="15992">MSSFSVVGLIPKTPGLLPKWLLFISLVSILNSFQTYTNLELTKKVYSNTDQVNPLSARTFGTWTLISSIIRFYAAYYLSNPQIYQITLASYLIAFFHFSSEWLIYKTTKLDKGLYGPLIVSTLTISWMIIQWDYYVSTV</sequence>
<proteinExistence type="inferred from homology"/>
<dbReference type="InterPro" id="IPR005352">
    <property type="entry name" value="Erg28"/>
</dbReference>
<evidence type="ECO:0000256" key="1">
    <source>
        <dbReference type="ARBA" id="ARBA00004477"/>
    </source>
</evidence>
<evidence type="ECO:0000256" key="6">
    <source>
        <dbReference type="ARBA" id="ARBA00022955"/>
    </source>
</evidence>
<dbReference type="GO" id="GO:0016126">
    <property type="term" value="P:sterol biosynthetic process"/>
    <property type="evidence" value="ECO:0007669"/>
    <property type="project" value="UniProtKB-KW"/>
</dbReference>
<keyword evidence="10 13" id="KW-0472">Membrane</keyword>
<evidence type="ECO:0008006" key="16">
    <source>
        <dbReference type="Google" id="ProtNLM"/>
    </source>
</evidence>
<evidence type="ECO:0000256" key="9">
    <source>
        <dbReference type="ARBA" id="ARBA00023098"/>
    </source>
</evidence>
<reference evidence="14" key="2">
    <citation type="submission" date="2021-01" db="EMBL/GenBank/DDBJ databases">
        <authorList>
            <person name="Schikora-Tamarit M.A."/>
        </authorList>
    </citation>
    <scope>NUCLEOTIDE SEQUENCE</scope>
    <source>
        <strain evidence="14">CBS6341</strain>
    </source>
</reference>
<keyword evidence="3" id="KW-0444">Lipid biosynthesis</keyword>
<feature type="transmembrane region" description="Helical" evidence="13">
    <location>
        <begin position="60"/>
        <end position="78"/>
    </location>
</feature>
<comment type="similarity">
    <text evidence="2">Belongs to the ERG28 family.</text>
</comment>
<dbReference type="Pfam" id="PF03694">
    <property type="entry name" value="Erg28"/>
    <property type="match status" value="1"/>
</dbReference>
<organism evidence="14 15">
    <name type="scientific">Wickerhamomyces mucosus</name>
    <dbReference type="NCBI Taxonomy" id="1378264"/>
    <lineage>
        <taxon>Eukaryota</taxon>
        <taxon>Fungi</taxon>
        <taxon>Dikarya</taxon>
        <taxon>Ascomycota</taxon>
        <taxon>Saccharomycotina</taxon>
        <taxon>Saccharomycetes</taxon>
        <taxon>Phaffomycetales</taxon>
        <taxon>Wickerhamomycetaceae</taxon>
        <taxon>Wickerhamomyces</taxon>
    </lineage>
</organism>
<gene>
    <name evidence="14" type="ORF">WICMUC_005252</name>
</gene>
<reference evidence="14" key="1">
    <citation type="journal article" date="2021" name="Open Biol.">
        <title>Shared evolutionary footprints suggest mitochondrial oxidative damage underlies multiple complex I losses in fungi.</title>
        <authorList>
            <person name="Schikora-Tamarit M.A."/>
            <person name="Marcet-Houben M."/>
            <person name="Nosek J."/>
            <person name="Gabaldon T."/>
        </authorList>
    </citation>
    <scope>NUCLEOTIDE SEQUENCE</scope>
    <source>
        <strain evidence="14">CBS6341</strain>
    </source>
</reference>
<keyword evidence="5" id="KW-0256">Endoplasmic reticulum</keyword>
<dbReference type="EMBL" id="JAEUBF010001377">
    <property type="protein sequence ID" value="KAH3667852.1"/>
    <property type="molecule type" value="Genomic_DNA"/>
</dbReference>
<evidence type="ECO:0000256" key="5">
    <source>
        <dbReference type="ARBA" id="ARBA00022824"/>
    </source>
</evidence>
<dbReference type="GO" id="GO:0005789">
    <property type="term" value="C:endoplasmic reticulum membrane"/>
    <property type="evidence" value="ECO:0007669"/>
    <property type="project" value="UniProtKB-SubCell"/>
</dbReference>
<protein>
    <recommendedName>
        <fullName evidence="16">Ergosterol biosynthesis protein</fullName>
    </recommendedName>
</protein>
<dbReference type="Proteomes" id="UP000769528">
    <property type="component" value="Unassembled WGS sequence"/>
</dbReference>
<dbReference type="PANTHER" id="PTHR15451">
    <property type="entry name" value="ERGOSTEROL BIOSYNTHETIC PROTEIN 28-RELATED"/>
    <property type="match status" value="1"/>
</dbReference>
<keyword evidence="7 13" id="KW-1133">Transmembrane helix</keyword>
<keyword evidence="4 13" id="KW-0812">Transmembrane</keyword>
<dbReference type="PANTHER" id="PTHR15451:SF19">
    <property type="entry name" value="ERGOSTEROL BIOSYNTHETIC PROTEIN 28 HOMOLOG"/>
    <property type="match status" value="1"/>
</dbReference>
<evidence type="ECO:0000313" key="15">
    <source>
        <dbReference type="Proteomes" id="UP000769528"/>
    </source>
</evidence>
<evidence type="ECO:0000256" key="2">
    <source>
        <dbReference type="ARBA" id="ARBA00005377"/>
    </source>
</evidence>
<keyword evidence="15" id="KW-1185">Reference proteome</keyword>
<keyword evidence="12" id="KW-0753">Steroid metabolism</keyword>
<dbReference type="OrthoDB" id="6485510at2759"/>
<comment type="caution">
    <text evidence="14">The sequence shown here is derived from an EMBL/GenBank/DDBJ whole genome shotgun (WGS) entry which is preliminary data.</text>
</comment>
<keyword evidence="6" id="KW-0752">Steroid biosynthesis</keyword>
<feature type="transmembrane region" description="Helical" evidence="13">
    <location>
        <begin position="20"/>
        <end position="39"/>
    </location>
</feature>
<name>A0A9P8P9M9_9ASCO</name>
<evidence type="ECO:0000256" key="12">
    <source>
        <dbReference type="ARBA" id="ARBA00023221"/>
    </source>
</evidence>
<evidence type="ECO:0000256" key="10">
    <source>
        <dbReference type="ARBA" id="ARBA00023136"/>
    </source>
</evidence>
<evidence type="ECO:0000313" key="14">
    <source>
        <dbReference type="EMBL" id="KAH3667852.1"/>
    </source>
</evidence>
<evidence type="ECO:0000256" key="7">
    <source>
        <dbReference type="ARBA" id="ARBA00022989"/>
    </source>
</evidence>
<keyword evidence="11" id="KW-1207">Sterol metabolism</keyword>
<evidence type="ECO:0000256" key="4">
    <source>
        <dbReference type="ARBA" id="ARBA00022692"/>
    </source>
</evidence>
<accession>A0A9P8P9M9</accession>
<comment type="subcellular location">
    <subcellularLocation>
        <location evidence="1">Endoplasmic reticulum membrane</location>
        <topology evidence="1">Multi-pass membrane protein</topology>
    </subcellularLocation>
</comment>
<evidence type="ECO:0000256" key="8">
    <source>
        <dbReference type="ARBA" id="ARBA00023011"/>
    </source>
</evidence>
<evidence type="ECO:0000256" key="13">
    <source>
        <dbReference type="SAM" id="Phobius"/>
    </source>
</evidence>
<feature type="transmembrane region" description="Helical" evidence="13">
    <location>
        <begin position="114"/>
        <end position="132"/>
    </location>
</feature>
<dbReference type="AlphaFoldDB" id="A0A9P8P9M9"/>
<evidence type="ECO:0000256" key="11">
    <source>
        <dbReference type="ARBA" id="ARBA00023166"/>
    </source>
</evidence>